<keyword evidence="4" id="KW-0548">Nucleotidyltransferase</keyword>
<dbReference type="Gene3D" id="3.30.428.70">
    <property type="match status" value="1"/>
</dbReference>
<evidence type="ECO:0000256" key="1">
    <source>
        <dbReference type="SAM" id="MobiDB-lite"/>
    </source>
</evidence>
<feature type="domain" description="ATP adenylyltransferase C-terminal" evidence="2">
    <location>
        <begin position="197"/>
        <end position="305"/>
    </location>
</feature>
<keyword evidence="5" id="KW-1185">Reference proteome</keyword>
<dbReference type="GO" id="GO:0016779">
    <property type="term" value="F:nucleotidyltransferase activity"/>
    <property type="evidence" value="ECO:0007669"/>
    <property type="project" value="UniProtKB-KW"/>
</dbReference>
<keyword evidence="4" id="KW-0808">Transferase</keyword>
<dbReference type="EMBL" id="JAVFKD010000002">
    <property type="protein sequence ID" value="KAK5997631.1"/>
    <property type="molecule type" value="Genomic_DNA"/>
</dbReference>
<name>A0ABR0SZJ5_9HYPO</name>
<accession>A0ABR0SZJ5</accession>
<dbReference type="Pfam" id="PF19327">
    <property type="entry name" value="Ap4A_phos_N"/>
    <property type="match status" value="1"/>
</dbReference>
<sequence>MDKIDEGALLERFDRLVYEGIIAYRDDQERVVHEHEGLTFEFCLTAALAGKPTVSTPRSGSPRGDGAEQNASTATPIYKPGSDISTSGFEVHSIGGTHILAFNKFCIARPHFLLLTEDGFRRQYEALDLEDLTAAHSVITSLTSKREYMVLYNGGIDAGCSRLHKHMQVIPKPDGYRLWLDDYDQDSRVKTSSLMDSIPFQYFMTRFSDTFLDPDALLRTYTSLLKEAQGALRDWTTPKEGHVIAHNVVLTRKWIIIIPRRKAGVNGADTNAAGMLGMIWVSSKDRLQRWVELGPSDILAEIGVPHVITQNGN</sequence>
<dbReference type="SUPFAM" id="SSF54197">
    <property type="entry name" value="HIT-like"/>
    <property type="match status" value="1"/>
</dbReference>
<dbReference type="Proteomes" id="UP001338125">
    <property type="component" value="Unassembled WGS sequence"/>
</dbReference>
<evidence type="ECO:0000259" key="2">
    <source>
        <dbReference type="Pfam" id="PF09830"/>
    </source>
</evidence>
<dbReference type="InterPro" id="IPR045759">
    <property type="entry name" value="Ap4A_phos1/2_N"/>
</dbReference>
<evidence type="ECO:0000313" key="5">
    <source>
        <dbReference type="Proteomes" id="UP001338125"/>
    </source>
</evidence>
<organism evidence="4 5">
    <name type="scientific">Cladobotryum mycophilum</name>
    <dbReference type="NCBI Taxonomy" id="491253"/>
    <lineage>
        <taxon>Eukaryota</taxon>
        <taxon>Fungi</taxon>
        <taxon>Dikarya</taxon>
        <taxon>Ascomycota</taxon>
        <taxon>Pezizomycotina</taxon>
        <taxon>Sordariomycetes</taxon>
        <taxon>Hypocreomycetidae</taxon>
        <taxon>Hypocreales</taxon>
        <taxon>Hypocreaceae</taxon>
        <taxon>Cladobotryum</taxon>
    </lineage>
</organism>
<dbReference type="InterPro" id="IPR036265">
    <property type="entry name" value="HIT-like_sf"/>
</dbReference>
<proteinExistence type="predicted"/>
<comment type="caution">
    <text evidence="4">The sequence shown here is derived from an EMBL/GenBank/DDBJ whole genome shotgun (WGS) entry which is preliminary data.</text>
</comment>
<reference evidence="4 5" key="1">
    <citation type="submission" date="2024-01" db="EMBL/GenBank/DDBJ databases">
        <title>Complete genome of Cladobotryum mycophilum ATHUM6906.</title>
        <authorList>
            <person name="Christinaki A.C."/>
            <person name="Myridakis A.I."/>
            <person name="Kouvelis V.N."/>
        </authorList>
    </citation>
    <scope>NUCLEOTIDE SEQUENCE [LARGE SCALE GENOMIC DNA]</scope>
    <source>
        <strain evidence="4 5">ATHUM6906</strain>
    </source>
</reference>
<feature type="region of interest" description="Disordered" evidence="1">
    <location>
        <begin position="53"/>
        <end position="79"/>
    </location>
</feature>
<dbReference type="PANTHER" id="PTHR38420:SF1">
    <property type="entry name" value="PUTATIVE (AFU_ORTHOLOGUE AFUA_5G14690)-RELATED"/>
    <property type="match status" value="1"/>
</dbReference>
<feature type="domain" description="Ap4A phosphorylase 1/2 N-terminal" evidence="3">
    <location>
        <begin position="91"/>
        <end position="173"/>
    </location>
</feature>
<evidence type="ECO:0000259" key="3">
    <source>
        <dbReference type="Pfam" id="PF19327"/>
    </source>
</evidence>
<evidence type="ECO:0000313" key="4">
    <source>
        <dbReference type="EMBL" id="KAK5997631.1"/>
    </source>
</evidence>
<dbReference type="PANTHER" id="PTHR38420">
    <property type="entry name" value="AP-4-A PHOSPHORYLASE II"/>
    <property type="match status" value="1"/>
</dbReference>
<dbReference type="InterPro" id="IPR009163">
    <property type="entry name" value="Ap4A_phos1/2"/>
</dbReference>
<dbReference type="Pfam" id="PF09830">
    <property type="entry name" value="ATP_transf"/>
    <property type="match status" value="1"/>
</dbReference>
<protein>
    <submittedName>
        <fullName evidence="4">ATP adenylyltransferase</fullName>
    </submittedName>
</protein>
<dbReference type="InterPro" id="IPR043171">
    <property type="entry name" value="Ap4A_phos1/2-like"/>
</dbReference>
<gene>
    <name evidence="4" type="ORF">PT974_02995</name>
</gene>
<dbReference type="InterPro" id="IPR019200">
    <property type="entry name" value="ATP_adenylylTrfase_C"/>
</dbReference>